<evidence type="ECO:0000256" key="3">
    <source>
        <dbReference type="ARBA" id="ARBA00004406"/>
    </source>
</evidence>
<dbReference type="PRINTS" id="PR00385">
    <property type="entry name" value="P450"/>
</dbReference>
<keyword evidence="10 12" id="KW-0408">Iron</keyword>
<dbReference type="InterPro" id="IPR036396">
    <property type="entry name" value="Cyt_P450_sf"/>
</dbReference>
<dbReference type="GO" id="GO:0004497">
    <property type="term" value="F:monooxygenase activity"/>
    <property type="evidence" value="ECO:0007669"/>
    <property type="project" value="UniProtKB-KW"/>
</dbReference>
<evidence type="ECO:0000256" key="1">
    <source>
        <dbReference type="ARBA" id="ARBA00001971"/>
    </source>
</evidence>
<dbReference type="EMBL" id="VTPC01091316">
    <property type="protein sequence ID" value="KAF2878641.1"/>
    <property type="molecule type" value="Genomic_DNA"/>
</dbReference>
<evidence type="ECO:0000313" key="15">
    <source>
        <dbReference type="Proteomes" id="UP000801492"/>
    </source>
</evidence>
<dbReference type="GO" id="GO:0016705">
    <property type="term" value="F:oxidoreductase activity, acting on paired donors, with incorporation or reduction of molecular oxygen"/>
    <property type="evidence" value="ECO:0007669"/>
    <property type="project" value="InterPro"/>
</dbReference>
<dbReference type="InterPro" id="IPR017972">
    <property type="entry name" value="Cyt_P450_CS"/>
</dbReference>
<dbReference type="PANTHER" id="PTHR24291:SF187">
    <property type="entry name" value="CYTOCHROME P450 4AE1-RELATED"/>
    <property type="match status" value="1"/>
</dbReference>
<protein>
    <recommendedName>
        <fullName evidence="16">Cytochrome P450</fullName>
    </recommendedName>
</protein>
<comment type="cofactor">
    <cofactor evidence="1 12">
        <name>heme</name>
        <dbReference type="ChEBI" id="CHEBI:30413"/>
    </cofactor>
</comment>
<dbReference type="OrthoDB" id="1470350at2759"/>
<keyword evidence="5 12" id="KW-0349">Heme</keyword>
<evidence type="ECO:0000256" key="13">
    <source>
        <dbReference type="RuleBase" id="RU000461"/>
    </source>
</evidence>
<keyword evidence="11 13" id="KW-0503">Monooxygenase</keyword>
<keyword evidence="8" id="KW-0492">Microsome</keyword>
<dbReference type="AlphaFoldDB" id="A0A8K0FXQ2"/>
<dbReference type="Pfam" id="PF00067">
    <property type="entry name" value="p450"/>
    <property type="match status" value="1"/>
</dbReference>
<evidence type="ECO:0000256" key="6">
    <source>
        <dbReference type="ARBA" id="ARBA00022723"/>
    </source>
</evidence>
<dbReference type="SUPFAM" id="SSF48264">
    <property type="entry name" value="Cytochrome P450"/>
    <property type="match status" value="1"/>
</dbReference>
<evidence type="ECO:0000256" key="12">
    <source>
        <dbReference type="PIRSR" id="PIRSR602401-1"/>
    </source>
</evidence>
<name>A0A8K0FXQ2_IGNLU</name>
<dbReference type="GO" id="GO:0005506">
    <property type="term" value="F:iron ion binding"/>
    <property type="evidence" value="ECO:0007669"/>
    <property type="project" value="InterPro"/>
</dbReference>
<dbReference type="FunFam" id="1.10.630.10:FF:000182">
    <property type="entry name" value="Cytochrome P450 3A4"/>
    <property type="match status" value="1"/>
</dbReference>
<keyword evidence="6 12" id="KW-0479">Metal-binding</keyword>
<evidence type="ECO:0000256" key="7">
    <source>
        <dbReference type="ARBA" id="ARBA00022824"/>
    </source>
</evidence>
<keyword evidence="7" id="KW-0256">Endoplasmic reticulum</keyword>
<comment type="similarity">
    <text evidence="4 13">Belongs to the cytochrome P450 family.</text>
</comment>
<comment type="caution">
    <text evidence="14">The sequence shown here is derived from an EMBL/GenBank/DDBJ whole genome shotgun (WGS) entry which is preliminary data.</text>
</comment>
<dbReference type="PROSITE" id="PS00086">
    <property type="entry name" value="CYTOCHROME_P450"/>
    <property type="match status" value="1"/>
</dbReference>
<reference evidence="14" key="1">
    <citation type="submission" date="2019-08" db="EMBL/GenBank/DDBJ databases">
        <title>The genome of the North American firefly Photinus pyralis.</title>
        <authorList>
            <consortium name="Photinus pyralis genome working group"/>
            <person name="Fallon T.R."/>
            <person name="Sander Lower S.E."/>
            <person name="Weng J.-K."/>
        </authorList>
    </citation>
    <scope>NUCLEOTIDE SEQUENCE</scope>
    <source>
        <strain evidence="14">TRF0915ILg1</strain>
        <tissue evidence="14">Whole body</tissue>
    </source>
</reference>
<keyword evidence="15" id="KW-1185">Reference proteome</keyword>
<feature type="binding site" description="axial binding residue" evidence="12">
    <location>
        <position position="401"/>
    </location>
    <ligand>
        <name>heme</name>
        <dbReference type="ChEBI" id="CHEBI:30413"/>
    </ligand>
    <ligandPart>
        <name>Fe</name>
        <dbReference type="ChEBI" id="CHEBI:18248"/>
    </ligandPart>
</feature>
<evidence type="ECO:0000256" key="5">
    <source>
        <dbReference type="ARBA" id="ARBA00022617"/>
    </source>
</evidence>
<dbReference type="InterPro" id="IPR001128">
    <property type="entry name" value="Cyt_P450"/>
</dbReference>
<dbReference type="Gene3D" id="1.10.630.10">
    <property type="entry name" value="Cytochrome P450"/>
    <property type="match status" value="1"/>
</dbReference>
<comment type="subcellular location">
    <subcellularLocation>
        <location evidence="3">Endoplasmic reticulum membrane</location>
        <topology evidence="3">Peripheral membrane protein</topology>
    </subcellularLocation>
    <subcellularLocation>
        <location evidence="2">Microsome membrane</location>
        <topology evidence="2">Peripheral membrane protein</topology>
    </subcellularLocation>
</comment>
<evidence type="ECO:0000256" key="4">
    <source>
        <dbReference type="ARBA" id="ARBA00010617"/>
    </source>
</evidence>
<gene>
    <name evidence="14" type="ORF">ILUMI_27530</name>
</gene>
<accession>A0A8K0FXQ2</accession>
<dbReference type="InterPro" id="IPR050196">
    <property type="entry name" value="Cytochrome_P450_Monoox"/>
</dbReference>
<evidence type="ECO:0000256" key="11">
    <source>
        <dbReference type="ARBA" id="ARBA00023033"/>
    </source>
</evidence>
<organism evidence="14 15">
    <name type="scientific">Ignelater luminosus</name>
    <name type="common">Cucubano</name>
    <name type="synonym">Pyrophorus luminosus</name>
    <dbReference type="NCBI Taxonomy" id="2038154"/>
    <lineage>
        <taxon>Eukaryota</taxon>
        <taxon>Metazoa</taxon>
        <taxon>Ecdysozoa</taxon>
        <taxon>Arthropoda</taxon>
        <taxon>Hexapoda</taxon>
        <taxon>Insecta</taxon>
        <taxon>Pterygota</taxon>
        <taxon>Neoptera</taxon>
        <taxon>Endopterygota</taxon>
        <taxon>Coleoptera</taxon>
        <taxon>Polyphaga</taxon>
        <taxon>Elateriformia</taxon>
        <taxon>Elateroidea</taxon>
        <taxon>Elateridae</taxon>
        <taxon>Agrypninae</taxon>
        <taxon>Pyrophorini</taxon>
        <taxon>Ignelater</taxon>
    </lineage>
</organism>
<proteinExistence type="inferred from homology"/>
<dbReference type="GO" id="GO:0005789">
    <property type="term" value="C:endoplasmic reticulum membrane"/>
    <property type="evidence" value="ECO:0007669"/>
    <property type="project" value="UniProtKB-SubCell"/>
</dbReference>
<sequence length="455" mass="52696">MFFLFSDILPVLLGFRKKYGGIFKIHLGFSPPSIVVSDTKFLEYLLGSTRILDKSEDYKFLSRWLGTGLLTSGSSKWKKHRKIITPAFHFQILEQFIDIFDFYGNILIEKLGVEVGKESTNIYPYITLCSLDIICATSMGTKVNAQEDSESRYVYSVKEMCRIIIERSLSAIKMYETLYRFSKDYKKEKQALDILHGYTNSVIQSRKEEVVKSNNEDHFSSEDDIGRKKRKTFLDLLLQYKKDGQPISDEDIREEVNTFMFEGHDTTASAMSFSLYCLAKNPDVQEKVIQELQAIFTDDKDKPATHRDLQEMKYLEAVIKETLRLYPSVPIYARHVHEDVEYDEGILPKGLTIGIFAYGLHRDPEIYPNPEHFDPERFTLEKQAERSPYAYIPFSAGPRNCIGQKFAMLEMKSVISKVLRNYKLIEVLEHQLVLVAETVLKSKSGIYVQLKKRNF</sequence>
<dbReference type="InterPro" id="IPR002401">
    <property type="entry name" value="Cyt_P450_E_grp-I"/>
</dbReference>
<dbReference type="GO" id="GO:0020037">
    <property type="term" value="F:heme binding"/>
    <property type="evidence" value="ECO:0007669"/>
    <property type="project" value="InterPro"/>
</dbReference>
<evidence type="ECO:0000256" key="10">
    <source>
        <dbReference type="ARBA" id="ARBA00023004"/>
    </source>
</evidence>
<dbReference type="PANTHER" id="PTHR24291">
    <property type="entry name" value="CYTOCHROME P450 FAMILY 4"/>
    <property type="match status" value="1"/>
</dbReference>
<evidence type="ECO:0000256" key="2">
    <source>
        <dbReference type="ARBA" id="ARBA00004174"/>
    </source>
</evidence>
<dbReference type="CDD" id="cd20628">
    <property type="entry name" value="CYP4"/>
    <property type="match status" value="1"/>
</dbReference>
<keyword evidence="9 13" id="KW-0560">Oxidoreductase</keyword>
<evidence type="ECO:0000256" key="8">
    <source>
        <dbReference type="ARBA" id="ARBA00022848"/>
    </source>
</evidence>
<evidence type="ECO:0008006" key="16">
    <source>
        <dbReference type="Google" id="ProtNLM"/>
    </source>
</evidence>
<evidence type="ECO:0000256" key="9">
    <source>
        <dbReference type="ARBA" id="ARBA00023002"/>
    </source>
</evidence>
<evidence type="ECO:0000313" key="14">
    <source>
        <dbReference type="EMBL" id="KAF2878641.1"/>
    </source>
</evidence>
<dbReference type="PRINTS" id="PR00463">
    <property type="entry name" value="EP450I"/>
</dbReference>
<dbReference type="Proteomes" id="UP000801492">
    <property type="component" value="Unassembled WGS sequence"/>
</dbReference>